<reference evidence="5 8" key="1">
    <citation type="journal article" date="2024" name="Science">
        <title>Giant polyketide synthase enzymes in the biosynthesis of giant marine polyether toxins.</title>
        <authorList>
            <person name="Fallon T.R."/>
            <person name="Shende V.V."/>
            <person name="Wierzbicki I.H."/>
            <person name="Pendleton A.L."/>
            <person name="Watervoot N.F."/>
            <person name="Auber R.P."/>
            <person name="Gonzalez D.J."/>
            <person name="Wisecaver J.H."/>
            <person name="Moore B.S."/>
        </authorList>
    </citation>
    <scope>NUCLEOTIDE SEQUENCE [LARGE SCALE GENOMIC DNA]</scope>
    <source>
        <strain evidence="5 8">12B1</strain>
    </source>
</reference>
<evidence type="ECO:0000313" key="5">
    <source>
        <dbReference type="EMBL" id="KAL1525099.1"/>
    </source>
</evidence>
<evidence type="ECO:0000313" key="4">
    <source>
        <dbReference type="EMBL" id="KAL1508214.1"/>
    </source>
</evidence>
<evidence type="ECO:0000313" key="7">
    <source>
        <dbReference type="EMBL" id="KAL1526961.1"/>
    </source>
</evidence>
<evidence type="ECO:0000313" key="3">
    <source>
        <dbReference type="EMBL" id="KAL1508207.1"/>
    </source>
</evidence>
<dbReference type="EMBL" id="JBGBPQ010000016">
    <property type="protein sequence ID" value="KAL1508207.1"/>
    <property type="molecule type" value="Genomic_DNA"/>
</dbReference>
<sequence>MQEKIQKLKETQAQLEKAQLQAEAKVAELQIQLKAAEEKQQILVEKAVSDERAKSNELAAQAFQKGMEQAMEQIQRMHTMFGK</sequence>
<evidence type="ECO:0000313" key="8">
    <source>
        <dbReference type="Proteomes" id="UP001515480"/>
    </source>
</evidence>
<keyword evidence="1" id="KW-0175">Coiled coil</keyword>
<keyword evidence="8" id="KW-1185">Reference proteome</keyword>
<comment type="caution">
    <text evidence="5">The sequence shown here is derived from an EMBL/GenBank/DDBJ whole genome shotgun (WGS) entry which is preliminary data.</text>
</comment>
<dbReference type="EMBL" id="JBGBPQ010000004">
    <property type="protein sequence ID" value="KAL1525227.1"/>
    <property type="molecule type" value="Genomic_DNA"/>
</dbReference>
<dbReference type="EMBL" id="JBGBPQ010000003">
    <property type="protein sequence ID" value="KAL1526961.1"/>
    <property type="molecule type" value="Genomic_DNA"/>
</dbReference>
<evidence type="ECO:0000313" key="6">
    <source>
        <dbReference type="EMBL" id="KAL1525227.1"/>
    </source>
</evidence>
<dbReference type="AlphaFoldDB" id="A0AB34JXF0"/>
<organism evidence="5 8">
    <name type="scientific">Prymnesium parvum</name>
    <name type="common">Toxic golden alga</name>
    <dbReference type="NCBI Taxonomy" id="97485"/>
    <lineage>
        <taxon>Eukaryota</taxon>
        <taxon>Haptista</taxon>
        <taxon>Haptophyta</taxon>
        <taxon>Prymnesiophyceae</taxon>
        <taxon>Prymnesiales</taxon>
        <taxon>Prymnesiaceae</taxon>
        <taxon>Prymnesium</taxon>
    </lineage>
</organism>
<feature type="coiled-coil region" evidence="1">
    <location>
        <begin position="1"/>
        <end position="46"/>
    </location>
</feature>
<accession>A0AB34JXF0</accession>
<name>A0AB34JXF0_PRYPA</name>
<evidence type="ECO:0000256" key="1">
    <source>
        <dbReference type="SAM" id="Coils"/>
    </source>
</evidence>
<evidence type="ECO:0000313" key="2">
    <source>
        <dbReference type="EMBL" id="KAL1496672.1"/>
    </source>
</evidence>
<dbReference type="Proteomes" id="UP001515480">
    <property type="component" value="Unassembled WGS sequence"/>
</dbReference>
<protein>
    <submittedName>
        <fullName evidence="5">Uncharacterized protein</fullName>
    </submittedName>
</protein>
<dbReference type="EMBL" id="JBGBPQ010000016">
    <property type="protein sequence ID" value="KAL1508214.1"/>
    <property type="molecule type" value="Genomic_DNA"/>
</dbReference>
<dbReference type="EMBL" id="JBGBPQ010000028">
    <property type="protein sequence ID" value="KAL1496672.1"/>
    <property type="molecule type" value="Genomic_DNA"/>
</dbReference>
<dbReference type="EMBL" id="JBGBPQ010000004">
    <property type="protein sequence ID" value="KAL1525099.1"/>
    <property type="molecule type" value="Genomic_DNA"/>
</dbReference>
<proteinExistence type="predicted"/>
<gene>
    <name evidence="3" type="ORF">AB1Y20_004324</name>
    <name evidence="4" type="ORF">AB1Y20_004331</name>
    <name evidence="2" type="ORF">AB1Y20_014267</name>
    <name evidence="7" type="ORF">AB1Y20_015650</name>
    <name evidence="5" type="ORF">AB1Y20_019971</name>
    <name evidence="6" type="ORF">AB1Y20_020094</name>
</gene>